<protein>
    <submittedName>
        <fullName evidence="1">Uncharacterized protein</fullName>
    </submittedName>
</protein>
<accession>A0A396J270</accession>
<name>A0A396J270_MEDTR</name>
<evidence type="ECO:0000313" key="2">
    <source>
        <dbReference type="Proteomes" id="UP000265566"/>
    </source>
</evidence>
<organism evidence="1 2">
    <name type="scientific">Medicago truncatula</name>
    <name type="common">Barrel medic</name>
    <name type="synonym">Medicago tribuloides</name>
    <dbReference type="NCBI Taxonomy" id="3880"/>
    <lineage>
        <taxon>Eukaryota</taxon>
        <taxon>Viridiplantae</taxon>
        <taxon>Streptophyta</taxon>
        <taxon>Embryophyta</taxon>
        <taxon>Tracheophyta</taxon>
        <taxon>Spermatophyta</taxon>
        <taxon>Magnoliopsida</taxon>
        <taxon>eudicotyledons</taxon>
        <taxon>Gunneridae</taxon>
        <taxon>Pentapetalae</taxon>
        <taxon>rosids</taxon>
        <taxon>fabids</taxon>
        <taxon>Fabales</taxon>
        <taxon>Fabaceae</taxon>
        <taxon>Papilionoideae</taxon>
        <taxon>50 kb inversion clade</taxon>
        <taxon>NPAAA clade</taxon>
        <taxon>Hologalegina</taxon>
        <taxon>IRL clade</taxon>
        <taxon>Trifolieae</taxon>
        <taxon>Medicago</taxon>
    </lineage>
</organism>
<dbReference type="Proteomes" id="UP000265566">
    <property type="component" value="Chromosome 2"/>
</dbReference>
<evidence type="ECO:0000313" key="1">
    <source>
        <dbReference type="EMBL" id="RHN72109.1"/>
    </source>
</evidence>
<dbReference type="Gramene" id="rna7782">
    <property type="protein sequence ID" value="RHN72109.1"/>
    <property type="gene ID" value="gene7782"/>
</dbReference>
<gene>
    <name evidence="1" type="ORF">MtrunA17_Chr2g0284081</name>
</gene>
<comment type="caution">
    <text evidence="1">The sequence shown here is derived from an EMBL/GenBank/DDBJ whole genome shotgun (WGS) entry which is preliminary data.</text>
</comment>
<dbReference type="EMBL" id="PSQE01000002">
    <property type="protein sequence ID" value="RHN72109.1"/>
    <property type="molecule type" value="Genomic_DNA"/>
</dbReference>
<reference evidence="2" key="1">
    <citation type="journal article" date="2018" name="Nat. Plants">
        <title>Whole-genome landscape of Medicago truncatula symbiotic genes.</title>
        <authorList>
            <person name="Pecrix Y."/>
            <person name="Staton S.E."/>
            <person name="Sallet E."/>
            <person name="Lelandais-Briere C."/>
            <person name="Moreau S."/>
            <person name="Carrere S."/>
            <person name="Blein T."/>
            <person name="Jardinaud M.F."/>
            <person name="Latrasse D."/>
            <person name="Zouine M."/>
            <person name="Zahm M."/>
            <person name="Kreplak J."/>
            <person name="Mayjonade B."/>
            <person name="Satge C."/>
            <person name="Perez M."/>
            <person name="Cauet S."/>
            <person name="Marande W."/>
            <person name="Chantry-Darmon C."/>
            <person name="Lopez-Roques C."/>
            <person name="Bouchez O."/>
            <person name="Berard A."/>
            <person name="Debelle F."/>
            <person name="Munos S."/>
            <person name="Bendahmane A."/>
            <person name="Berges H."/>
            <person name="Niebel A."/>
            <person name="Buitink J."/>
            <person name="Frugier F."/>
            <person name="Benhamed M."/>
            <person name="Crespi M."/>
            <person name="Gouzy J."/>
            <person name="Gamas P."/>
        </authorList>
    </citation>
    <scope>NUCLEOTIDE SEQUENCE [LARGE SCALE GENOMIC DNA]</scope>
    <source>
        <strain evidence="2">cv. Jemalong A17</strain>
    </source>
</reference>
<dbReference type="AlphaFoldDB" id="A0A396J270"/>
<proteinExistence type="predicted"/>
<sequence length="82" mass="8427">MGCATPFLGGDGLGFVGWCPDLCCSHSVVAVLVGGFIPLLRDPYDGGVATHGGGVDGGLLWQIWVVFVYVDPCAGSDGGVRW</sequence>